<evidence type="ECO:0000313" key="2">
    <source>
        <dbReference type="Proteomes" id="UP000324222"/>
    </source>
</evidence>
<evidence type="ECO:0000313" key="1">
    <source>
        <dbReference type="EMBL" id="MPC14617.1"/>
    </source>
</evidence>
<keyword evidence="2" id="KW-1185">Reference proteome</keyword>
<comment type="caution">
    <text evidence="1">The sequence shown here is derived from an EMBL/GenBank/DDBJ whole genome shotgun (WGS) entry which is preliminary data.</text>
</comment>
<accession>A0A5B7CXS9</accession>
<sequence>MLHTDMSSGRWCVLVVSCPPNLCKVTCPALIEWLTPCGRNVLHPPIMNKPPLSDPHLQSSFAVHLVHLHFLARLVGQPVLQLVLRVPSGGNSPSSLQFSLLKGSERVEQMGLFC</sequence>
<gene>
    <name evidence="1" type="ORF">E2C01_007385</name>
</gene>
<protein>
    <submittedName>
        <fullName evidence="1">Uncharacterized protein</fullName>
    </submittedName>
</protein>
<organism evidence="1 2">
    <name type="scientific">Portunus trituberculatus</name>
    <name type="common">Swimming crab</name>
    <name type="synonym">Neptunus trituberculatus</name>
    <dbReference type="NCBI Taxonomy" id="210409"/>
    <lineage>
        <taxon>Eukaryota</taxon>
        <taxon>Metazoa</taxon>
        <taxon>Ecdysozoa</taxon>
        <taxon>Arthropoda</taxon>
        <taxon>Crustacea</taxon>
        <taxon>Multicrustacea</taxon>
        <taxon>Malacostraca</taxon>
        <taxon>Eumalacostraca</taxon>
        <taxon>Eucarida</taxon>
        <taxon>Decapoda</taxon>
        <taxon>Pleocyemata</taxon>
        <taxon>Brachyura</taxon>
        <taxon>Eubrachyura</taxon>
        <taxon>Portunoidea</taxon>
        <taxon>Portunidae</taxon>
        <taxon>Portuninae</taxon>
        <taxon>Portunus</taxon>
    </lineage>
</organism>
<reference evidence="1 2" key="1">
    <citation type="submission" date="2019-05" db="EMBL/GenBank/DDBJ databases">
        <title>Another draft genome of Portunus trituberculatus and its Hox gene families provides insights of decapod evolution.</title>
        <authorList>
            <person name="Jeong J.-H."/>
            <person name="Song I."/>
            <person name="Kim S."/>
            <person name="Choi T."/>
            <person name="Kim D."/>
            <person name="Ryu S."/>
            <person name="Kim W."/>
        </authorList>
    </citation>
    <scope>NUCLEOTIDE SEQUENCE [LARGE SCALE GENOMIC DNA]</scope>
    <source>
        <tissue evidence="1">Muscle</tissue>
    </source>
</reference>
<dbReference type="EMBL" id="VSRR010000366">
    <property type="protein sequence ID" value="MPC14617.1"/>
    <property type="molecule type" value="Genomic_DNA"/>
</dbReference>
<name>A0A5B7CXS9_PORTR</name>
<proteinExistence type="predicted"/>
<dbReference type="AlphaFoldDB" id="A0A5B7CXS9"/>
<dbReference type="Proteomes" id="UP000324222">
    <property type="component" value="Unassembled WGS sequence"/>
</dbReference>